<dbReference type="GO" id="GO:0051123">
    <property type="term" value="P:RNA polymerase II preinitiation complex assembly"/>
    <property type="evidence" value="ECO:0007669"/>
    <property type="project" value="TreeGrafter"/>
</dbReference>
<evidence type="ECO:0000256" key="4">
    <source>
        <dbReference type="ARBA" id="ARBA00023163"/>
    </source>
</evidence>
<keyword evidence="4" id="KW-0804">Transcription</keyword>
<keyword evidence="5" id="KW-0539">Nucleus</keyword>
<organism evidence="8 9">
    <name type="scientific">Dipodomys ordii</name>
    <name type="common">Ord's kangaroo rat</name>
    <dbReference type="NCBI Taxonomy" id="10020"/>
    <lineage>
        <taxon>Eukaryota</taxon>
        <taxon>Metazoa</taxon>
        <taxon>Chordata</taxon>
        <taxon>Craniata</taxon>
        <taxon>Vertebrata</taxon>
        <taxon>Euteleostomi</taxon>
        <taxon>Mammalia</taxon>
        <taxon>Eutheria</taxon>
        <taxon>Euarchontoglires</taxon>
        <taxon>Glires</taxon>
        <taxon>Rodentia</taxon>
        <taxon>Castorimorpha</taxon>
        <taxon>Heteromyidae</taxon>
        <taxon>Dipodomyinae</taxon>
        <taxon>Dipodomys</taxon>
    </lineage>
</organism>
<feature type="region of interest" description="Disordered" evidence="6">
    <location>
        <begin position="1"/>
        <end position="104"/>
    </location>
</feature>
<dbReference type="Proteomes" id="UP000081671">
    <property type="component" value="Unplaced"/>
</dbReference>
<gene>
    <name evidence="9" type="primary">Taf7l</name>
</gene>
<feature type="compositionally biased region" description="Basic and acidic residues" evidence="6">
    <location>
        <begin position="48"/>
        <end position="62"/>
    </location>
</feature>
<proteinExistence type="inferred from homology"/>
<name>A0A1S3GRE1_DIPOR</name>
<dbReference type="CDD" id="cd08047">
    <property type="entry name" value="TAF7"/>
    <property type="match status" value="1"/>
</dbReference>
<feature type="domain" description="TAFII55 protein conserved region" evidence="7">
    <location>
        <begin position="109"/>
        <end position="311"/>
    </location>
</feature>
<dbReference type="InterPro" id="IPR006751">
    <property type="entry name" value="TAFII55_prot_cons_reg"/>
</dbReference>
<evidence type="ECO:0000256" key="3">
    <source>
        <dbReference type="ARBA" id="ARBA00023015"/>
    </source>
</evidence>
<feature type="region of interest" description="Disordered" evidence="6">
    <location>
        <begin position="358"/>
        <end position="395"/>
    </location>
</feature>
<keyword evidence="8" id="KW-1185">Reference proteome</keyword>
<dbReference type="RefSeq" id="XP_012890517.1">
    <property type="nucleotide sequence ID" value="XM_013035063.1"/>
</dbReference>
<dbReference type="GO" id="GO:0016251">
    <property type="term" value="F:RNA polymerase II general transcription initiation factor activity"/>
    <property type="evidence" value="ECO:0007669"/>
    <property type="project" value="TreeGrafter"/>
</dbReference>
<evidence type="ECO:0000313" key="9">
    <source>
        <dbReference type="RefSeq" id="XP_012890517.1"/>
    </source>
</evidence>
<accession>A0A1S3GRE1</accession>
<dbReference type="PANTHER" id="PTHR12228:SF8">
    <property type="entry name" value="TRANSCRIPTION INITIATION FACTOR TFIID SUBUNIT 7-LIKE"/>
    <property type="match status" value="1"/>
</dbReference>
<evidence type="ECO:0000313" key="8">
    <source>
        <dbReference type="Proteomes" id="UP000081671"/>
    </source>
</evidence>
<evidence type="ECO:0000256" key="2">
    <source>
        <dbReference type="ARBA" id="ARBA00009368"/>
    </source>
</evidence>
<dbReference type="Pfam" id="PF04658">
    <property type="entry name" value="TAFII55_N"/>
    <property type="match status" value="1"/>
</dbReference>
<sequence length="493" mass="56078">MASGEGEPTSVAESDLTPSTSMEIEDRETQVPDNHPTEAVCDSSTDVTGDRVPEVAVEHGDPTDAVSSSVEAEKKTTPSETPNKPPSQPTSRPAGKKTGRSVTEPPYELENHFIMRLPMEHACTVRNLIHSRSVPMRNKLKIDLHSDGRHGIVQIENVRLSAKMVDLPCVIGSLKTLDKKSFYQTGDISQMLVCNDGGVQPSPEEAVTSTNHSMTGTNNEEKKKKYAWKHGIAAPLKNVRKRRFRKVKKKVPDAKSAEEMSFFEELGTSPKNKGLNDSSSSSSQTLLQFIDSPEVEKEVKRLLFSDAEAINIRWEVVADEENKETEFQRCLSDSPVSPGTGDYKENYSLSEYERLRKMFSDSSSSSEDDDKCNKDEGDDDDELIEVEEEEDDGFEEDQERILRARILEVRKCERIEDTCELVLELQKQIYFKEKKLQRIQNKAERQKTIIRKVDNLPLKAHLHSVLEQLRLQEKERQNQLFFLQEQLRYFQKK</sequence>
<dbReference type="OrthoDB" id="153872at2759"/>
<dbReference type="KEGG" id="dord:105999903"/>
<dbReference type="InParanoid" id="A0A1S3GRE1"/>
<keyword evidence="3" id="KW-0805">Transcription regulation</keyword>
<dbReference type="GeneID" id="105999903"/>
<dbReference type="InterPro" id="IPR037817">
    <property type="entry name" value="TAF7"/>
</dbReference>
<dbReference type="FunCoup" id="A0A1S3GRE1">
    <property type="interactions" value="206"/>
</dbReference>
<evidence type="ECO:0000256" key="1">
    <source>
        <dbReference type="ARBA" id="ARBA00004123"/>
    </source>
</evidence>
<dbReference type="SMART" id="SM01370">
    <property type="entry name" value="TAFII55_N"/>
    <property type="match status" value="1"/>
</dbReference>
<comment type="subcellular location">
    <subcellularLocation>
        <location evidence="1">Nucleus</location>
    </subcellularLocation>
</comment>
<reference evidence="9" key="1">
    <citation type="submission" date="2025-08" db="UniProtKB">
        <authorList>
            <consortium name="RefSeq"/>
        </authorList>
    </citation>
    <scope>IDENTIFICATION</scope>
    <source>
        <tissue evidence="9">Kidney</tissue>
    </source>
</reference>
<dbReference type="CTD" id="54457"/>
<feature type="region of interest" description="Disordered" evidence="6">
    <location>
        <begin position="325"/>
        <end position="345"/>
    </location>
</feature>
<evidence type="ECO:0000256" key="6">
    <source>
        <dbReference type="SAM" id="MobiDB-lite"/>
    </source>
</evidence>
<dbReference type="PANTHER" id="PTHR12228">
    <property type="entry name" value="TRANSCRIPTION INITIATION FACTOR TFIID 55 KD SUBUNIT-RELATED"/>
    <property type="match status" value="1"/>
</dbReference>
<protein>
    <submittedName>
        <fullName evidence="9">Transcription initiation factor TFIID subunit 7-like</fullName>
    </submittedName>
</protein>
<dbReference type="GO" id="GO:0005669">
    <property type="term" value="C:transcription factor TFIID complex"/>
    <property type="evidence" value="ECO:0007669"/>
    <property type="project" value="InterPro"/>
</dbReference>
<evidence type="ECO:0000256" key="5">
    <source>
        <dbReference type="ARBA" id="ARBA00023242"/>
    </source>
</evidence>
<dbReference type="AlphaFoldDB" id="A0A1S3GRE1"/>
<feature type="compositionally biased region" description="Polar residues" evidence="6">
    <location>
        <begin position="207"/>
        <end position="218"/>
    </location>
</feature>
<comment type="similarity">
    <text evidence="2">Belongs to the TAF7 family.</text>
</comment>
<feature type="compositionally biased region" description="Acidic residues" evidence="6">
    <location>
        <begin position="366"/>
        <end position="395"/>
    </location>
</feature>
<feature type="region of interest" description="Disordered" evidence="6">
    <location>
        <begin position="200"/>
        <end position="221"/>
    </location>
</feature>
<evidence type="ECO:0000259" key="7">
    <source>
        <dbReference type="SMART" id="SM01370"/>
    </source>
</evidence>